<dbReference type="Gene3D" id="3.30.1360.200">
    <property type="match status" value="1"/>
</dbReference>
<accession>A0ABX0GXN3</accession>
<protein>
    <recommendedName>
        <fullName evidence="1">SecDF P1 head subdomain domain-containing protein</fullName>
    </recommendedName>
</protein>
<dbReference type="EMBL" id="JAANNP010000050">
    <property type="protein sequence ID" value="NHC15733.1"/>
    <property type="molecule type" value="Genomic_DNA"/>
</dbReference>
<proteinExistence type="predicted"/>
<evidence type="ECO:0000259" key="1">
    <source>
        <dbReference type="Pfam" id="PF22599"/>
    </source>
</evidence>
<sequence>MPQTSCPGGLSIRAVLTVDSSRSDEARSGTDAGKVHEGECLTQQGLPPGAVPNGPTTAGAHAFVAFECAYGTSPETFEPARPDKGLIACNSSYTKFLLGPAEVTSAEVVSATVESAAGTEEFLVHVELREAGATAFAPLTEAAVDRDAPGNTVAIVVGDRVVSAPQVAGPITGGQLQITGSFSEDEAEQLADAIAAR</sequence>
<organism evidence="2 3">
    <name type="scientific">Motilibacter deserti</name>
    <dbReference type="NCBI Taxonomy" id="2714956"/>
    <lineage>
        <taxon>Bacteria</taxon>
        <taxon>Bacillati</taxon>
        <taxon>Actinomycetota</taxon>
        <taxon>Actinomycetes</taxon>
        <taxon>Motilibacterales</taxon>
        <taxon>Motilibacteraceae</taxon>
        <taxon>Motilibacter</taxon>
    </lineage>
</organism>
<evidence type="ECO:0000313" key="2">
    <source>
        <dbReference type="EMBL" id="NHC15733.1"/>
    </source>
</evidence>
<comment type="caution">
    <text evidence="2">The sequence shown here is derived from an EMBL/GenBank/DDBJ whole genome shotgun (WGS) entry which is preliminary data.</text>
</comment>
<dbReference type="Proteomes" id="UP000800981">
    <property type="component" value="Unassembled WGS sequence"/>
</dbReference>
<keyword evidence="3" id="KW-1185">Reference proteome</keyword>
<gene>
    <name evidence="2" type="ORF">G9H71_18275</name>
</gene>
<feature type="domain" description="SecDF P1 head subdomain" evidence="1">
    <location>
        <begin position="96"/>
        <end position="193"/>
    </location>
</feature>
<name>A0ABX0GXN3_9ACTN</name>
<evidence type="ECO:0000313" key="3">
    <source>
        <dbReference type="Proteomes" id="UP000800981"/>
    </source>
</evidence>
<reference evidence="2 3" key="1">
    <citation type="submission" date="2020-03" db="EMBL/GenBank/DDBJ databases">
        <title>Two novel Motilibacter sp.</title>
        <authorList>
            <person name="Liu S."/>
        </authorList>
    </citation>
    <scope>NUCLEOTIDE SEQUENCE [LARGE SCALE GENOMIC DNA]</scope>
    <source>
        <strain evidence="2 3">E257</strain>
    </source>
</reference>
<dbReference type="Pfam" id="PF22599">
    <property type="entry name" value="SecDF_P1_head"/>
    <property type="match status" value="1"/>
</dbReference>
<dbReference type="InterPro" id="IPR054384">
    <property type="entry name" value="SecDF_P1_head"/>
</dbReference>